<dbReference type="EMBL" id="BQKI01000073">
    <property type="protein sequence ID" value="GJN17836.1"/>
    <property type="molecule type" value="Genomic_DNA"/>
</dbReference>
<evidence type="ECO:0000256" key="1">
    <source>
        <dbReference type="SAM" id="MobiDB-lite"/>
    </source>
</evidence>
<dbReference type="Proteomes" id="UP001054889">
    <property type="component" value="Unassembled WGS sequence"/>
</dbReference>
<evidence type="ECO:0000313" key="2">
    <source>
        <dbReference type="EMBL" id="GJN17836.1"/>
    </source>
</evidence>
<accession>A0AAV5E6M9</accession>
<proteinExistence type="predicted"/>
<feature type="region of interest" description="Disordered" evidence="1">
    <location>
        <begin position="1"/>
        <end position="55"/>
    </location>
</feature>
<keyword evidence="3" id="KW-1185">Reference proteome</keyword>
<feature type="compositionally biased region" description="Low complexity" evidence="1">
    <location>
        <begin position="38"/>
        <end position="49"/>
    </location>
</feature>
<reference evidence="2" key="2">
    <citation type="submission" date="2021-12" db="EMBL/GenBank/DDBJ databases">
        <title>Resequencing data analysis of finger millet.</title>
        <authorList>
            <person name="Hatakeyama M."/>
            <person name="Aluri S."/>
            <person name="Balachadran M.T."/>
            <person name="Sivarajan S.R."/>
            <person name="Poveda L."/>
            <person name="Shimizu-Inatsugi R."/>
            <person name="Schlapbach R."/>
            <person name="Sreeman S.M."/>
            <person name="Shimizu K.K."/>
        </authorList>
    </citation>
    <scope>NUCLEOTIDE SEQUENCE</scope>
</reference>
<sequence>MDPTGAGSSEAPIELESDGAGAGTDTGAAGGCSGPAGGATPTGSSSTATKRSHGNSSAVWDHFEELCHVVNGVRKSYGAHCPTCNAELKAPSHQGKKSNMNHLTWVQRIRIALESAQGFCCFYDSEVDQLYS</sequence>
<organism evidence="2 3">
    <name type="scientific">Eleusine coracana subsp. coracana</name>
    <dbReference type="NCBI Taxonomy" id="191504"/>
    <lineage>
        <taxon>Eukaryota</taxon>
        <taxon>Viridiplantae</taxon>
        <taxon>Streptophyta</taxon>
        <taxon>Embryophyta</taxon>
        <taxon>Tracheophyta</taxon>
        <taxon>Spermatophyta</taxon>
        <taxon>Magnoliopsida</taxon>
        <taxon>Liliopsida</taxon>
        <taxon>Poales</taxon>
        <taxon>Poaceae</taxon>
        <taxon>PACMAD clade</taxon>
        <taxon>Chloridoideae</taxon>
        <taxon>Cynodonteae</taxon>
        <taxon>Eleusininae</taxon>
        <taxon>Eleusine</taxon>
    </lineage>
</organism>
<evidence type="ECO:0000313" key="3">
    <source>
        <dbReference type="Proteomes" id="UP001054889"/>
    </source>
</evidence>
<gene>
    <name evidence="2" type="primary">gb04937</name>
    <name evidence="2" type="ORF">PR202_gb04937</name>
</gene>
<feature type="compositionally biased region" description="Gly residues" evidence="1">
    <location>
        <begin position="20"/>
        <end position="37"/>
    </location>
</feature>
<name>A0AAV5E6M9_ELECO</name>
<protein>
    <submittedName>
        <fullName evidence="2">Uncharacterized protein</fullName>
    </submittedName>
</protein>
<reference evidence="2" key="1">
    <citation type="journal article" date="2018" name="DNA Res.">
        <title>Multiple hybrid de novo genome assembly of finger millet, an orphan allotetraploid crop.</title>
        <authorList>
            <person name="Hatakeyama M."/>
            <person name="Aluri S."/>
            <person name="Balachadran M.T."/>
            <person name="Sivarajan S.R."/>
            <person name="Patrignani A."/>
            <person name="Gruter S."/>
            <person name="Poveda L."/>
            <person name="Shimizu-Inatsugi R."/>
            <person name="Baeten J."/>
            <person name="Francoijs K.J."/>
            <person name="Nataraja K.N."/>
            <person name="Reddy Y.A.N."/>
            <person name="Phadnis S."/>
            <person name="Ravikumar R.L."/>
            <person name="Schlapbach R."/>
            <person name="Sreeman S.M."/>
            <person name="Shimizu K.K."/>
        </authorList>
    </citation>
    <scope>NUCLEOTIDE SEQUENCE</scope>
</reference>
<dbReference type="AlphaFoldDB" id="A0AAV5E6M9"/>
<comment type="caution">
    <text evidence="2">The sequence shown here is derived from an EMBL/GenBank/DDBJ whole genome shotgun (WGS) entry which is preliminary data.</text>
</comment>